<comment type="caution">
    <text evidence="1">The sequence shown here is derived from an EMBL/GenBank/DDBJ whole genome shotgun (WGS) entry which is preliminary data.</text>
</comment>
<dbReference type="Proteomes" id="UP000221165">
    <property type="component" value="Unassembled WGS sequence"/>
</dbReference>
<sequence>MAYLPHRTYQTSNAAATAAGGGGGGGPWQITELLKDMEDFDKDRRYMAACDVMTLITTHAAAGRARCLTRLLLELNGKNLGKVLNLLTRSSLDPKPDNPIRDVYASCLKGMLDTPTLLLLGVTLSIRR</sequence>
<dbReference type="RefSeq" id="XP_067925379.1">
    <property type="nucleotide sequence ID" value="XM_068062653.1"/>
</dbReference>
<protein>
    <submittedName>
        <fullName evidence="1">Cullin-associated nedd8-dissociated protein</fullName>
    </submittedName>
</protein>
<dbReference type="OrthoDB" id="413498at2759"/>
<dbReference type="AlphaFoldDB" id="A0A2C6L917"/>
<evidence type="ECO:0000313" key="2">
    <source>
        <dbReference type="Proteomes" id="UP000221165"/>
    </source>
</evidence>
<dbReference type="VEuPathDB" id="ToxoDB:CSUI_002452"/>
<dbReference type="GeneID" id="94425864"/>
<proteinExistence type="predicted"/>
<name>A0A2C6L917_9APIC</name>
<keyword evidence="2" id="KW-1185">Reference proteome</keyword>
<accession>A0A2C6L917</accession>
<gene>
    <name evidence="1" type="ORF">CSUI_002452</name>
</gene>
<evidence type="ECO:0000313" key="1">
    <source>
        <dbReference type="EMBL" id="PHJ23704.1"/>
    </source>
</evidence>
<dbReference type="EMBL" id="MIGC01001033">
    <property type="protein sequence ID" value="PHJ23704.1"/>
    <property type="molecule type" value="Genomic_DNA"/>
</dbReference>
<reference evidence="1 2" key="1">
    <citation type="journal article" date="2017" name="Int. J. Parasitol.">
        <title>The genome of the protozoan parasite Cystoisospora suis and a reverse vaccinology approach to identify vaccine candidates.</title>
        <authorList>
            <person name="Palmieri N."/>
            <person name="Shrestha A."/>
            <person name="Ruttkowski B."/>
            <person name="Beck T."/>
            <person name="Vogl C."/>
            <person name="Tomley F."/>
            <person name="Blake D.P."/>
            <person name="Joachim A."/>
        </authorList>
    </citation>
    <scope>NUCLEOTIDE SEQUENCE [LARGE SCALE GENOMIC DNA]</scope>
    <source>
        <strain evidence="1 2">Wien I</strain>
    </source>
</reference>
<dbReference type="Gene3D" id="1.25.10.10">
    <property type="entry name" value="Leucine-rich Repeat Variant"/>
    <property type="match status" value="1"/>
</dbReference>
<organism evidence="1 2">
    <name type="scientific">Cystoisospora suis</name>
    <dbReference type="NCBI Taxonomy" id="483139"/>
    <lineage>
        <taxon>Eukaryota</taxon>
        <taxon>Sar</taxon>
        <taxon>Alveolata</taxon>
        <taxon>Apicomplexa</taxon>
        <taxon>Conoidasida</taxon>
        <taxon>Coccidia</taxon>
        <taxon>Eucoccidiorida</taxon>
        <taxon>Eimeriorina</taxon>
        <taxon>Sarcocystidae</taxon>
        <taxon>Cystoisospora</taxon>
    </lineage>
</organism>
<dbReference type="InterPro" id="IPR011989">
    <property type="entry name" value="ARM-like"/>
</dbReference>